<evidence type="ECO:0000313" key="19">
    <source>
        <dbReference type="Proteomes" id="UP000319715"/>
    </source>
</evidence>
<accession>A0ABY2ZVZ9</accession>
<comment type="cofactor">
    <cofactor evidence="1">
        <name>Co(2+)</name>
        <dbReference type="ChEBI" id="CHEBI:48828"/>
    </cofactor>
</comment>
<evidence type="ECO:0000256" key="15">
    <source>
        <dbReference type="ARBA" id="ARBA00051301"/>
    </source>
</evidence>
<dbReference type="InterPro" id="IPR050072">
    <property type="entry name" value="Peptidase_M20A"/>
</dbReference>
<feature type="binding site" evidence="16">
    <location>
        <position position="66"/>
    </location>
    <ligand>
        <name>Zn(2+)</name>
        <dbReference type="ChEBI" id="CHEBI:29105"/>
        <label>1</label>
    </ligand>
</feature>
<dbReference type="EC" id="3.5.1.18" evidence="5 16"/>
<evidence type="ECO:0000256" key="5">
    <source>
        <dbReference type="ARBA" id="ARBA00011921"/>
    </source>
</evidence>
<feature type="binding site" evidence="16">
    <location>
        <position position="99"/>
    </location>
    <ligand>
        <name>Zn(2+)</name>
        <dbReference type="ChEBI" id="CHEBI:29105"/>
        <label>2</label>
    </ligand>
</feature>
<evidence type="ECO:0000256" key="1">
    <source>
        <dbReference type="ARBA" id="ARBA00001941"/>
    </source>
</evidence>
<evidence type="ECO:0000256" key="14">
    <source>
        <dbReference type="ARBA" id="ARBA00031891"/>
    </source>
</evidence>
<evidence type="ECO:0000259" key="17">
    <source>
        <dbReference type="Pfam" id="PF07687"/>
    </source>
</evidence>
<evidence type="ECO:0000256" key="3">
    <source>
        <dbReference type="ARBA" id="ARBA00006746"/>
    </source>
</evidence>
<comment type="caution">
    <text evidence="18">The sequence shown here is derived from an EMBL/GenBank/DDBJ whole genome shotgun (WGS) entry which is preliminary data.</text>
</comment>
<dbReference type="NCBIfam" id="TIGR01246">
    <property type="entry name" value="dapE_proteo"/>
    <property type="match status" value="1"/>
</dbReference>
<keyword evidence="9 16" id="KW-0378">Hydrolase</keyword>
<dbReference type="PROSITE" id="PS00758">
    <property type="entry name" value="ARGE_DAPE_CPG2_1"/>
    <property type="match status" value="1"/>
</dbReference>
<protein>
    <recommendedName>
        <fullName evidence="6 16">Succinyl-diaminopimelate desuccinylase</fullName>
        <shortName evidence="16">SDAP desuccinylase</shortName>
        <ecNumber evidence="5 16">3.5.1.18</ecNumber>
    </recommendedName>
    <alternativeName>
        <fullName evidence="14 16">N-succinyl-LL-2,6-diaminoheptanedioate amidohydrolase</fullName>
    </alternativeName>
</protein>
<dbReference type="NCBIfam" id="NF009557">
    <property type="entry name" value="PRK13009.1"/>
    <property type="match status" value="1"/>
</dbReference>
<dbReference type="HAMAP" id="MF_01690">
    <property type="entry name" value="DapE"/>
    <property type="match status" value="1"/>
</dbReference>
<dbReference type="EMBL" id="VICF01000006">
    <property type="protein sequence ID" value="TQC71327.1"/>
    <property type="molecule type" value="Genomic_DNA"/>
</dbReference>
<evidence type="ECO:0000256" key="9">
    <source>
        <dbReference type="ARBA" id="ARBA00022801"/>
    </source>
</evidence>
<evidence type="ECO:0000256" key="12">
    <source>
        <dbReference type="ARBA" id="ARBA00023154"/>
    </source>
</evidence>
<proteinExistence type="inferred from homology"/>
<feature type="active site" evidence="16">
    <location>
        <position position="68"/>
    </location>
</feature>
<evidence type="ECO:0000256" key="13">
    <source>
        <dbReference type="ARBA" id="ARBA00023285"/>
    </source>
</evidence>
<dbReference type="InterPro" id="IPR005941">
    <property type="entry name" value="DapE_proteobac"/>
</dbReference>
<comment type="subunit">
    <text evidence="4 16">Homodimer.</text>
</comment>
<keyword evidence="13 16" id="KW-0170">Cobalt</keyword>
<dbReference type="PROSITE" id="PS00759">
    <property type="entry name" value="ARGE_DAPE_CPG2_2"/>
    <property type="match status" value="1"/>
</dbReference>
<name>A0ABY2ZVZ9_9GAMM</name>
<dbReference type="PANTHER" id="PTHR43808:SF31">
    <property type="entry name" value="N-ACETYL-L-CITRULLINE DEACETYLASE"/>
    <property type="match status" value="1"/>
</dbReference>
<feature type="domain" description="Peptidase M20 dimerisation" evidence="17">
    <location>
        <begin position="175"/>
        <end position="282"/>
    </location>
</feature>
<feature type="binding site" evidence="16">
    <location>
        <position position="99"/>
    </location>
    <ligand>
        <name>Zn(2+)</name>
        <dbReference type="ChEBI" id="CHEBI:29105"/>
        <label>1</label>
    </ligand>
</feature>
<reference evidence="18 19" key="1">
    <citation type="submission" date="2019-06" db="EMBL/GenBank/DDBJ databases">
        <title>Pantoea dispersa Assembly.</title>
        <authorList>
            <person name="Wang J."/>
        </authorList>
    </citation>
    <scope>NUCLEOTIDE SEQUENCE [LARGE SCALE GENOMIC DNA]</scope>
    <source>
        <strain evidence="19">bio</strain>
    </source>
</reference>
<comment type="pathway">
    <text evidence="2 16">Amino-acid biosynthesis; L-lysine biosynthesis via DAP pathway; LL-2,6-diaminopimelate from (S)-tetrahydrodipicolinate (succinylase route): step 3/3.</text>
</comment>
<dbReference type="InterPro" id="IPR011650">
    <property type="entry name" value="Peptidase_M20_dimer"/>
</dbReference>
<keyword evidence="19" id="KW-1185">Reference proteome</keyword>
<evidence type="ECO:0000256" key="11">
    <source>
        <dbReference type="ARBA" id="ARBA00022915"/>
    </source>
</evidence>
<comment type="catalytic activity">
    <reaction evidence="15 16">
        <text>N-succinyl-(2S,6S)-2,6-diaminopimelate + H2O = (2S,6S)-2,6-diaminopimelate + succinate</text>
        <dbReference type="Rhea" id="RHEA:22608"/>
        <dbReference type="ChEBI" id="CHEBI:15377"/>
        <dbReference type="ChEBI" id="CHEBI:30031"/>
        <dbReference type="ChEBI" id="CHEBI:57609"/>
        <dbReference type="ChEBI" id="CHEBI:58087"/>
        <dbReference type="EC" id="3.5.1.18"/>
    </reaction>
</comment>
<keyword evidence="8 16" id="KW-0479">Metal-binding</keyword>
<dbReference type="Gene3D" id="3.40.630.10">
    <property type="entry name" value="Zn peptidases"/>
    <property type="match status" value="2"/>
</dbReference>
<evidence type="ECO:0000256" key="2">
    <source>
        <dbReference type="ARBA" id="ARBA00005130"/>
    </source>
</evidence>
<feature type="active site" description="Proton acceptor" evidence="16">
    <location>
        <position position="133"/>
    </location>
</feature>
<dbReference type="InterPro" id="IPR036264">
    <property type="entry name" value="Bact_exopeptidase_dim_dom"/>
</dbReference>
<dbReference type="RefSeq" id="WP_010617581.1">
    <property type="nucleotide sequence ID" value="NZ_CP076368.1"/>
</dbReference>
<keyword evidence="11 16" id="KW-0220">Diaminopimelate biosynthesis</keyword>
<evidence type="ECO:0000256" key="4">
    <source>
        <dbReference type="ARBA" id="ARBA00011738"/>
    </source>
</evidence>
<evidence type="ECO:0000256" key="8">
    <source>
        <dbReference type="ARBA" id="ARBA00022723"/>
    </source>
</evidence>
<feature type="binding site" evidence="16">
    <location>
        <position position="162"/>
    </location>
    <ligand>
        <name>Zn(2+)</name>
        <dbReference type="ChEBI" id="CHEBI:29105"/>
        <label>1</label>
    </ligand>
</feature>
<dbReference type="PANTHER" id="PTHR43808">
    <property type="entry name" value="ACETYLORNITHINE DEACETYLASE"/>
    <property type="match status" value="1"/>
</dbReference>
<sequence length="375" mass="41042">MFCPVIELAQQLIRRPSLSPDDAGCQAMLIARLEAIGFHVEPMHIGDTLNFWATRGQGETLAFAGHTDVVPPGDANRWISPPFEPSIRDGMLFGRGAADMKGSLAAMVVAAERFVAAHPNHAGRLAFLITSDEEASAVNGTVKVVERLMARNERMDYCLVGEPSSTEVVGDVVKNGRRGSMTANLTIHGVQGHVAYPHLADNPVHRAMPALNELVATEWDQGNEFFPPTSMQIANVQAGTGSNNVIPGEFFVQFNFRFSTELTDQMIKDRVAALLDRHQLRYTLEWNVSGQPFLTSRGKLVDAVVNAVAHYNEIKPQLLTTGGTSDGRFIARMGAQVVELGPVNATIHKINECVKASDLQLLSRMYQRIMEQLIA</sequence>
<dbReference type="SUPFAM" id="SSF55031">
    <property type="entry name" value="Bacterial exopeptidase dimerisation domain"/>
    <property type="match status" value="1"/>
</dbReference>
<evidence type="ECO:0000256" key="16">
    <source>
        <dbReference type="HAMAP-Rule" id="MF_01690"/>
    </source>
</evidence>
<dbReference type="Pfam" id="PF07687">
    <property type="entry name" value="M20_dimer"/>
    <property type="match status" value="1"/>
</dbReference>
<dbReference type="InterPro" id="IPR001261">
    <property type="entry name" value="ArgE/DapE_CS"/>
</dbReference>
<keyword evidence="10 16" id="KW-0862">Zinc</keyword>
<evidence type="ECO:0000256" key="6">
    <source>
        <dbReference type="ARBA" id="ARBA00022391"/>
    </source>
</evidence>
<dbReference type="CDD" id="cd03891">
    <property type="entry name" value="M20_DapE_proteobac"/>
    <property type="match status" value="1"/>
</dbReference>
<dbReference type="InterPro" id="IPR002933">
    <property type="entry name" value="Peptidase_M20"/>
</dbReference>
<evidence type="ECO:0000256" key="10">
    <source>
        <dbReference type="ARBA" id="ARBA00022833"/>
    </source>
</evidence>
<dbReference type="SUPFAM" id="SSF53187">
    <property type="entry name" value="Zn-dependent exopeptidases"/>
    <property type="match status" value="1"/>
</dbReference>
<dbReference type="GO" id="GO:0009014">
    <property type="term" value="F:succinyl-diaminopimelate desuccinylase activity"/>
    <property type="evidence" value="ECO:0007669"/>
    <property type="project" value="UniProtKB-EC"/>
</dbReference>
<feature type="binding site" evidence="16">
    <location>
        <position position="348"/>
    </location>
    <ligand>
        <name>Zn(2+)</name>
        <dbReference type="ChEBI" id="CHEBI:29105"/>
        <label>2</label>
    </ligand>
</feature>
<keyword evidence="7 16" id="KW-0028">Amino-acid biosynthesis</keyword>
<evidence type="ECO:0000256" key="7">
    <source>
        <dbReference type="ARBA" id="ARBA00022605"/>
    </source>
</evidence>
<feature type="binding site" evidence="16">
    <location>
        <position position="134"/>
    </location>
    <ligand>
        <name>Zn(2+)</name>
        <dbReference type="ChEBI" id="CHEBI:29105"/>
        <label>2</label>
    </ligand>
</feature>
<evidence type="ECO:0000313" key="18">
    <source>
        <dbReference type="EMBL" id="TQC71327.1"/>
    </source>
</evidence>
<comment type="cofactor">
    <cofactor evidence="16">
        <name>Zn(2+)</name>
        <dbReference type="ChEBI" id="CHEBI:29105"/>
    </cofactor>
    <cofactor evidence="16">
        <name>Co(2+)</name>
        <dbReference type="ChEBI" id="CHEBI:48828"/>
    </cofactor>
    <text evidence="16">Binds 2 Zn(2+) or Co(2+) ions per subunit.</text>
</comment>
<comment type="function">
    <text evidence="16">Catalyzes the hydrolysis of N-succinyl-L,L-diaminopimelic acid (SDAP), forming succinate and LL-2,6-diaminopimelate (DAP), an intermediate involved in the bacterial biosynthesis of lysine and meso-diaminopimelic acid, an essential component of bacterial cell walls.</text>
</comment>
<organism evidence="18 19">
    <name type="scientific">Pantoea dispersa</name>
    <dbReference type="NCBI Taxonomy" id="59814"/>
    <lineage>
        <taxon>Bacteria</taxon>
        <taxon>Pseudomonadati</taxon>
        <taxon>Pseudomonadota</taxon>
        <taxon>Gammaproteobacteria</taxon>
        <taxon>Enterobacterales</taxon>
        <taxon>Erwiniaceae</taxon>
        <taxon>Pantoea</taxon>
    </lineage>
</organism>
<comment type="similarity">
    <text evidence="3 16">Belongs to the peptidase M20A family. DapE subfamily.</text>
</comment>
<dbReference type="Proteomes" id="UP000319715">
    <property type="component" value="Unassembled WGS sequence"/>
</dbReference>
<gene>
    <name evidence="16 18" type="primary">dapE</name>
    <name evidence="18" type="ORF">FK492_16255</name>
</gene>
<dbReference type="Pfam" id="PF01546">
    <property type="entry name" value="Peptidase_M20"/>
    <property type="match status" value="1"/>
</dbReference>
<keyword evidence="12 16" id="KW-0457">Lysine biosynthesis</keyword>